<keyword evidence="1" id="KW-0732">Signal</keyword>
<reference evidence="3" key="2">
    <citation type="journal article" date="2022" name="BMC Genomics">
        <title>Comparative genome analysis of mycobacteria focusing on tRNA and non-coding RNA.</title>
        <authorList>
            <person name="Behra P.R.K."/>
            <person name="Pettersson B.M.F."/>
            <person name="Ramesh M."/>
            <person name="Das S."/>
            <person name="Dasgupta S."/>
            <person name="Kirsebom L.A."/>
        </authorList>
    </citation>
    <scope>NUCLEOTIDE SEQUENCE</scope>
    <source>
        <strain evidence="3">DSM 44615</strain>
    </source>
</reference>
<dbReference type="EMBL" id="JACKSJ010000105">
    <property type="protein sequence ID" value="MCV7170997.1"/>
    <property type="molecule type" value="Genomic_DNA"/>
</dbReference>
<sequence length="95" mass="9713">MVRSFAALVIAASAGLAFAPPAAAGEADFLRLQDKFPFLSQAQLLTTGYQACQASRNGVGSATIVSLVQKELDPLGVTVGSATDIVSTAIVQLDC</sequence>
<dbReference type="InterPro" id="IPR007969">
    <property type="entry name" value="DUF732"/>
</dbReference>
<evidence type="ECO:0000259" key="2">
    <source>
        <dbReference type="Pfam" id="PF05305"/>
    </source>
</evidence>
<evidence type="ECO:0000313" key="3">
    <source>
        <dbReference type="EMBL" id="MCV7170997.1"/>
    </source>
</evidence>
<reference evidence="3" key="1">
    <citation type="submission" date="2020-07" db="EMBL/GenBank/DDBJ databases">
        <authorList>
            <person name="Pettersson B.M.F."/>
            <person name="Behra P.R.K."/>
            <person name="Ramesh M."/>
            <person name="Das S."/>
            <person name="Dasgupta S."/>
            <person name="Kirsebom L.A."/>
        </authorList>
    </citation>
    <scope>NUCLEOTIDE SEQUENCE</scope>
    <source>
        <strain evidence="3">DSM 44615</strain>
    </source>
</reference>
<accession>A0A9X2YQW1</accession>
<gene>
    <name evidence="3" type="ORF">H7I41_13850</name>
</gene>
<dbReference type="Proteomes" id="UP001140293">
    <property type="component" value="Unassembled WGS sequence"/>
</dbReference>
<dbReference type="RefSeq" id="WP_264013186.1">
    <property type="nucleotide sequence ID" value="NZ_JACKSJ010000105.1"/>
</dbReference>
<comment type="caution">
    <text evidence="3">The sequence shown here is derived from an EMBL/GenBank/DDBJ whole genome shotgun (WGS) entry which is preliminary data.</text>
</comment>
<proteinExistence type="predicted"/>
<feature type="domain" description="DUF732" evidence="2">
    <location>
        <begin position="33"/>
        <end position="92"/>
    </location>
</feature>
<dbReference type="AlphaFoldDB" id="A0A9X2YQW1"/>
<keyword evidence="4" id="KW-1185">Reference proteome</keyword>
<name>A0A9X2YQW1_9MYCO</name>
<dbReference type="Pfam" id="PF05305">
    <property type="entry name" value="DUF732"/>
    <property type="match status" value="1"/>
</dbReference>
<evidence type="ECO:0000313" key="4">
    <source>
        <dbReference type="Proteomes" id="UP001140293"/>
    </source>
</evidence>
<protein>
    <submittedName>
        <fullName evidence="3">DUF732 domain-containing protein</fullName>
    </submittedName>
</protein>
<feature type="signal peptide" evidence="1">
    <location>
        <begin position="1"/>
        <end position="19"/>
    </location>
</feature>
<feature type="chain" id="PRO_5040772621" evidence="1">
    <location>
        <begin position="20"/>
        <end position="95"/>
    </location>
</feature>
<organism evidence="3 4">
    <name type="scientific">[Mycobacterium] manitobense</name>
    <dbReference type="NCBI Taxonomy" id="190147"/>
    <lineage>
        <taxon>Bacteria</taxon>
        <taxon>Bacillati</taxon>
        <taxon>Actinomycetota</taxon>
        <taxon>Actinomycetes</taxon>
        <taxon>Mycobacteriales</taxon>
        <taxon>Mycobacteriaceae</taxon>
        <taxon>Mycolicibacterium</taxon>
    </lineage>
</organism>
<evidence type="ECO:0000256" key="1">
    <source>
        <dbReference type="SAM" id="SignalP"/>
    </source>
</evidence>